<keyword evidence="3" id="KW-1185">Reference proteome</keyword>
<organism evidence="2 3">
    <name type="scientific">Sphingobium cyanobacteriorum</name>
    <dbReference type="NCBI Taxonomy" id="3063954"/>
    <lineage>
        <taxon>Bacteria</taxon>
        <taxon>Pseudomonadati</taxon>
        <taxon>Pseudomonadota</taxon>
        <taxon>Alphaproteobacteria</taxon>
        <taxon>Sphingomonadales</taxon>
        <taxon>Sphingomonadaceae</taxon>
        <taxon>Sphingobium</taxon>
    </lineage>
</organism>
<reference evidence="2" key="1">
    <citation type="submission" date="2023-07" db="EMBL/GenBank/DDBJ databases">
        <title>Bacterial whole genome sequence for Sphingobium sp. HBC34.</title>
        <authorList>
            <person name="Le V."/>
            <person name="Ko S.-R."/>
            <person name="Ahn C.-Y."/>
            <person name="Oh H.-M."/>
        </authorList>
    </citation>
    <scope>NUCLEOTIDE SEQUENCE</scope>
    <source>
        <strain evidence="2">HBC34</strain>
    </source>
</reference>
<evidence type="ECO:0000313" key="2">
    <source>
        <dbReference type="EMBL" id="MDO7835757.1"/>
    </source>
</evidence>
<keyword evidence="1" id="KW-0812">Transmembrane</keyword>
<evidence type="ECO:0000313" key="3">
    <source>
        <dbReference type="Proteomes" id="UP001176471"/>
    </source>
</evidence>
<comment type="caution">
    <text evidence="2">The sequence shown here is derived from an EMBL/GenBank/DDBJ whole genome shotgun (WGS) entry which is preliminary data.</text>
</comment>
<sequence>MTLMEVLIILAVLGGVVAILANSKGFDTFGWFLYGALLFPIALAHALVKPPIDRSPISPNQTDKKCPQCAELIKVEAVVCRYCQNREFPPVEPALVSRMRHQPTTWQRLWWNPHDDRRR</sequence>
<dbReference type="Proteomes" id="UP001176471">
    <property type="component" value="Unassembled WGS sequence"/>
</dbReference>
<dbReference type="RefSeq" id="WP_304536178.1">
    <property type="nucleotide sequence ID" value="NZ_JAUQOM010000005.1"/>
</dbReference>
<name>A0ABT8ZMI3_9SPHN</name>
<keyword evidence="1" id="KW-0472">Membrane</keyword>
<protein>
    <submittedName>
        <fullName evidence="2">Uncharacterized protein</fullName>
    </submittedName>
</protein>
<proteinExistence type="predicted"/>
<dbReference type="EMBL" id="JAUQOM010000005">
    <property type="protein sequence ID" value="MDO7835757.1"/>
    <property type="molecule type" value="Genomic_DNA"/>
</dbReference>
<gene>
    <name evidence="2" type="ORF">Q4610_11960</name>
</gene>
<feature type="transmembrane region" description="Helical" evidence="1">
    <location>
        <begin position="31"/>
        <end position="48"/>
    </location>
</feature>
<keyword evidence="1" id="KW-1133">Transmembrane helix</keyword>
<accession>A0ABT8ZMI3</accession>
<evidence type="ECO:0000256" key="1">
    <source>
        <dbReference type="SAM" id="Phobius"/>
    </source>
</evidence>